<evidence type="ECO:0000313" key="2">
    <source>
        <dbReference type="Proteomes" id="UP001642540"/>
    </source>
</evidence>
<dbReference type="Gene3D" id="3.80.10.10">
    <property type="entry name" value="Ribonuclease Inhibitor"/>
    <property type="match status" value="1"/>
</dbReference>
<sequence length="368" mass="42389">MVTFRKTPATRFLCTKDIEKFQSEIEQRTPTDTDEPSPFKYSTLTIDWSCLQDFSALHTELPAFILKYGHHVKKLLYFMDRRVPTCGKNLKQILRNMPNLKSITFFSTTWNAIPIKKAYFADFFDMVSLSELEVLGHENHPFLSEFTARFGSQIRRLHWGQRHNPHSAHISLQRVAEKCVNLETIKISNWSTDLVVPFLVTNAVTNAPLKHFSIRVTPFELKDSGITDFSDLSRIFEIVNSFAITLETICLHVDPTGLKLPEDASKITKFGSGLNFPKVQELSLLYAVVGHPFFKVCLQACPELKYLIFLDTKQVLKNINDKVNIDKLVEVSRRLWSLVTGTKVYKIFIQSCRFDEKVGKQLPYIFEV</sequence>
<comment type="caution">
    <text evidence="1">The sequence shown here is derived from an EMBL/GenBank/DDBJ whole genome shotgun (WGS) entry which is preliminary data.</text>
</comment>
<keyword evidence="2" id="KW-1185">Reference proteome</keyword>
<dbReference type="SUPFAM" id="SSF52047">
    <property type="entry name" value="RNI-like"/>
    <property type="match status" value="1"/>
</dbReference>
<dbReference type="Proteomes" id="UP001642540">
    <property type="component" value="Unassembled WGS sequence"/>
</dbReference>
<dbReference type="InterPro" id="IPR032675">
    <property type="entry name" value="LRR_dom_sf"/>
</dbReference>
<name>A0ABP1QYC5_9HEXA</name>
<reference evidence="1 2" key="1">
    <citation type="submission" date="2024-08" db="EMBL/GenBank/DDBJ databases">
        <authorList>
            <person name="Cucini C."/>
            <person name="Frati F."/>
        </authorList>
    </citation>
    <scope>NUCLEOTIDE SEQUENCE [LARGE SCALE GENOMIC DNA]</scope>
</reference>
<proteinExistence type="predicted"/>
<organism evidence="1 2">
    <name type="scientific">Orchesella dallaii</name>
    <dbReference type="NCBI Taxonomy" id="48710"/>
    <lineage>
        <taxon>Eukaryota</taxon>
        <taxon>Metazoa</taxon>
        <taxon>Ecdysozoa</taxon>
        <taxon>Arthropoda</taxon>
        <taxon>Hexapoda</taxon>
        <taxon>Collembola</taxon>
        <taxon>Entomobryomorpha</taxon>
        <taxon>Entomobryoidea</taxon>
        <taxon>Orchesellidae</taxon>
        <taxon>Orchesellinae</taxon>
        <taxon>Orchesella</taxon>
    </lineage>
</organism>
<gene>
    <name evidence="1" type="ORF">ODALV1_LOCUS16492</name>
</gene>
<accession>A0ABP1QYC5</accession>
<protein>
    <submittedName>
        <fullName evidence="1">Uncharacterized protein</fullName>
    </submittedName>
</protein>
<dbReference type="EMBL" id="CAXLJM020000050">
    <property type="protein sequence ID" value="CAL8114498.1"/>
    <property type="molecule type" value="Genomic_DNA"/>
</dbReference>
<evidence type="ECO:0000313" key="1">
    <source>
        <dbReference type="EMBL" id="CAL8114498.1"/>
    </source>
</evidence>